<sequence>MTDAADTATQAAKTHTTKRAKSRLRRKARRRDGADSDDDEGSASDASADPAAAAGPAAKATPKSKPLFPDMNSTTPAAWADMSDQGEEITFDDFPRGDATRRGTALRGRGRGGKVEREPRKLTDEQKKREEAKVAARRDKLKAKRKAKKEAEKASKSTAKAAVIAPASAPATGAATGEVDSSLAASTSAIKLDDSPAEASTPSAAPAPAVAPTDGATRSGVPRTNRNAYTQRVTEDPKFTPRVGNFWMHDQRHYEAGSVGEGSFSGLRGMSDFWRGRGGMRGMPRGGWRGVPPPRGRGRGRGFAFIPPARQMSPGPSPSSASTSASGAGPASKGQASASTSNNGHRMAEMDRLEMELAQKARNNRSGASEGKWGHEGFEEFAAHDGPLRNNHMIRGRGRGRGRGGFMRGGPPLRPVPPGVAHLPTPEVSPDRSATKTEPKTETPATTQPTSETLIEDSGAVTVKIPGAAKHVDVDRPPSQPIEAPELSKNAFPQPFVPSNPSPVPYVGSDSGSMSSGYIPAGPMMPMHTGEFYANAAPSFRPPGAFYPPYRPQSFTPEPHFVHGHQPRGSFSGPAPFYPGAPAHARPGSPLNPYQTPYGQAAYFVPPRPTQKVSIRSPRGSTDELQSPAAEPEATDTPEFTPAPPFYPQFHPYAGGEVYYPTYWPGYEGAEYGYGEYPSQGY</sequence>
<feature type="compositionally biased region" description="Basic and acidic residues" evidence="13">
    <location>
        <begin position="429"/>
        <end position="441"/>
    </location>
</feature>
<comment type="subcellular location">
    <subcellularLocation>
        <location evidence="2">Cytoplasm</location>
    </subcellularLocation>
    <subcellularLocation>
        <location evidence="1">Nucleus</location>
    </subcellularLocation>
</comment>
<keyword evidence="6" id="KW-0507">mRNA processing</keyword>
<evidence type="ECO:0000313" key="16">
    <source>
        <dbReference type="Proteomes" id="UP001222932"/>
    </source>
</evidence>
<evidence type="ECO:0000256" key="9">
    <source>
        <dbReference type="ARBA" id="ARBA00022884"/>
    </source>
</evidence>
<accession>A0AAD3TTZ8</accession>
<dbReference type="Pfam" id="PF09405">
    <property type="entry name" value="Btz"/>
    <property type="match status" value="1"/>
</dbReference>
<gene>
    <name evidence="15" type="ORF">CspeluHIS016_0307200</name>
</gene>
<keyword evidence="8" id="KW-0810">Translation regulation</keyword>
<feature type="compositionally biased region" description="Low complexity" evidence="13">
    <location>
        <begin position="1"/>
        <end position="14"/>
    </location>
</feature>
<evidence type="ECO:0000256" key="11">
    <source>
        <dbReference type="ARBA" id="ARBA00023187"/>
    </source>
</evidence>
<evidence type="ECO:0000256" key="3">
    <source>
        <dbReference type="ARBA" id="ARBA00009548"/>
    </source>
</evidence>
<feature type="compositionally biased region" description="Low complexity" evidence="13">
    <location>
        <begin position="197"/>
        <end position="217"/>
    </location>
</feature>
<evidence type="ECO:0000259" key="14">
    <source>
        <dbReference type="Pfam" id="PF09405"/>
    </source>
</evidence>
<feature type="region of interest" description="Disordered" evidence="13">
    <location>
        <begin position="284"/>
        <end position="344"/>
    </location>
</feature>
<reference evidence="15" key="2">
    <citation type="submission" date="2023-06" db="EMBL/GenBank/DDBJ databases">
        <authorList>
            <person name="Kobayashi Y."/>
            <person name="Kayamori A."/>
            <person name="Aoki K."/>
            <person name="Shiwa Y."/>
            <person name="Fujita N."/>
            <person name="Sugita T."/>
            <person name="Iwasaki W."/>
            <person name="Tanaka N."/>
            <person name="Takashima M."/>
        </authorList>
    </citation>
    <scope>NUCLEOTIDE SEQUENCE</scope>
    <source>
        <strain evidence="15">HIS016</strain>
    </source>
</reference>
<reference evidence="15" key="1">
    <citation type="journal article" date="2023" name="BMC Genomics">
        <title>Chromosome-level genome assemblies of Cutaneotrichosporon spp. (Trichosporonales, Basidiomycota) reveal imbalanced evolution between nucleotide sequences and chromosome synteny.</title>
        <authorList>
            <person name="Kobayashi Y."/>
            <person name="Kayamori A."/>
            <person name="Aoki K."/>
            <person name="Shiwa Y."/>
            <person name="Matsutani M."/>
            <person name="Fujita N."/>
            <person name="Sugita T."/>
            <person name="Iwasaki W."/>
            <person name="Tanaka N."/>
            <person name="Takashima M."/>
        </authorList>
    </citation>
    <scope>NUCLEOTIDE SEQUENCE</scope>
    <source>
        <strain evidence="15">HIS016</strain>
    </source>
</reference>
<comment type="similarity">
    <text evidence="3">Belongs to the CASC3 family.</text>
</comment>
<dbReference type="EMBL" id="BTCM01000003">
    <property type="protein sequence ID" value="GMK56880.1"/>
    <property type="molecule type" value="Genomic_DNA"/>
</dbReference>
<keyword evidence="11" id="KW-0508">mRNA splicing</keyword>
<evidence type="ECO:0000256" key="7">
    <source>
        <dbReference type="ARBA" id="ARBA00022816"/>
    </source>
</evidence>
<evidence type="ECO:0000256" key="5">
    <source>
        <dbReference type="ARBA" id="ARBA00022490"/>
    </source>
</evidence>
<dbReference type="Proteomes" id="UP001222932">
    <property type="component" value="Unassembled WGS sequence"/>
</dbReference>
<evidence type="ECO:0000313" key="15">
    <source>
        <dbReference type="EMBL" id="GMK56880.1"/>
    </source>
</evidence>
<dbReference type="GO" id="GO:0008380">
    <property type="term" value="P:RNA splicing"/>
    <property type="evidence" value="ECO:0007669"/>
    <property type="project" value="UniProtKB-KW"/>
</dbReference>
<dbReference type="GO" id="GO:0006417">
    <property type="term" value="P:regulation of translation"/>
    <property type="evidence" value="ECO:0007669"/>
    <property type="project" value="UniProtKB-KW"/>
</dbReference>
<feature type="compositionally biased region" description="Polar residues" evidence="13">
    <location>
        <begin position="611"/>
        <end position="625"/>
    </location>
</feature>
<feature type="compositionally biased region" description="Low complexity" evidence="13">
    <location>
        <begin position="442"/>
        <end position="451"/>
    </location>
</feature>
<keyword evidence="10" id="KW-0866">Nonsense-mediated mRNA decay</keyword>
<evidence type="ECO:0000256" key="10">
    <source>
        <dbReference type="ARBA" id="ARBA00023161"/>
    </source>
</evidence>
<feature type="compositionally biased region" description="Basic and acidic residues" evidence="13">
    <location>
        <begin position="113"/>
        <end position="138"/>
    </location>
</feature>
<keyword evidence="16" id="KW-1185">Reference proteome</keyword>
<name>A0AAD3TTZ8_9TREE</name>
<keyword evidence="4" id="KW-0813">Transport</keyword>
<dbReference type="GO" id="GO:0005737">
    <property type="term" value="C:cytoplasm"/>
    <property type="evidence" value="ECO:0007669"/>
    <property type="project" value="UniProtKB-SubCell"/>
</dbReference>
<keyword evidence="5" id="KW-0963">Cytoplasm</keyword>
<feature type="region of interest" description="Disordered" evidence="13">
    <location>
        <begin position="389"/>
        <end position="451"/>
    </location>
</feature>
<comment type="caution">
    <text evidence="15">The sequence shown here is derived from an EMBL/GenBank/DDBJ whole genome shotgun (WGS) entry which is preliminary data.</text>
</comment>
<dbReference type="InterPro" id="IPR018545">
    <property type="entry name" value="Btz_dom"/>
</dbReference>
<evidence type="ECO:0000256" key="13">
    <source>
        <dbReference type="SAM" id="MobiDB-lite"/>
    </source>
</evidence>
<evidence type="ECO:0000256" key="8">
    <source>
        <dbReference type="ARBA" id="ARBA00022845"/>
    </source>
</evidence>
<feature type="region of interest" description="Disordered" evidence="13">
    <location>
        <begin position="1"/>
        <end position="236"/>
    </location>
</feature>
<dbReference type="GO" id="GO:0006397">
    <property type="term" value="P:mRNA processing"/>
    <property type="evidence" value="ECO:0007669"/>
    <property type="project" value="UniProtKB-KW"/>
</dbReference>
<evidence type="ECO:0000256" key="12">
    <source>
        <dbReference type="ARBA" id="ARBA00023242"/>
    </source>
</evidence>
<keyword evidence="7" id="KW-0509">mRNA transport</keyword>
<dbReference type="GO" id="GO:0000184">
    <property type="term" value="P:nuclear-transcribed mRNA catabolic process, nonsense-mediated decay"/>
    <property type="evidence" value="ECO:0007669"/>
    <property type="project" value="UniProtKB-KW"/>
</dbReference>
<feature type="compositionally biased region" description="Low complexity" evidence="13">
    <location>
        <begin position="43"/>
        <end position="65"/>
    </location>
</feature>
<dbReference type="GO" id="GO:0003729">
    <property type="term" value="F:mRNA binding"/>
    <property type="evidence" value="ECO:0007669"/>
    <property type="project" value="InterPro"/>
</dbReference>
<feature type="compositionally biased region" description="Low complexity" evidence="13">
    <location>
        <begin position="318"/>
        <end position="339"/>
    </location>
</feature>
<feature type="compositionally biased region" description="Low complexity" evidence="13">
    <location>
        <begin position="156"/>
        <end position="177"/>
    </location>
</feature>
<evidence type="ECO:0000256" key="2">
    <source>
        <dbReference type="ARBA" id="ARBA00004496"/>
    </source>
</evidence>
<feature type="region of interest" description="Disordered" evidence="13">
    <location>
        <begin position="610"/>
        <end position="646"/>
    </location>
</feature>
<dbReference type="GO" id="GO:0051028">
    <property type="term" value="P:mRNA transport"/>
    <property type="evidence" value="ECO:0007669"/>
    <property type="project" value="UniProtKB-KW"/>
</dbReference>
<organism evidence="15 16">
    <name type="scientific">Cutaneotrichosporon spelunceum</name>
    <dbReference type="NCBI Taxonomy" id="1672016"/>
    <lineage>
        <taxon>Eukaryota</taxon>
        <taxon>Fungi</taxon>
        <taxon>Dikarya</taxon>
        <taxon>Basidiomycota</taxon>
        <taxon>Agaricomycotina</taxon>
        <taxon>Tremellomycetes</taxon>
        <taxon>Trichosporonales</taxon>
        <taxon>Trichosporonaceae</taxon>
        <taxon>Cutaneotrichosporon</taxon>
    </lineage>
</organism>
<feature type="compositionally biased region" description="Basic residues" evidence="13">
    <location>
        <begin position="392"/>
        <end position="402"/>
    </location>
</feature>
<proteinExistence type="inferred from homology"/>
<feature type="domain" description="Btz" evidence="14">
    <location>
        <begin position="219"/>
        <end position="403"/>
    </location>
</feature>
<feature type="compositionally biased region" description="Basic residues" evidence="13">
    <location>
        <begin position="15"/>
        <end position="30"/>
    </location>
</feature>
<evidence type="ECO:0000256" key="1">
    <source>
        <dbReference type="ARBA" id="ARBA00004123"/>
    </source>
</evidence>
<keyword evidence="12" id="KW-0539">Nucleus</keyword>
<dbReference type="AlphaFoldDB" id="A0AAD3TTZ8"/>
<dbReference type="GO" id="GO:0035145">
    <property type="term" value="C:exon-exon junction complex"/>
    <property type="evidence" value="ECO:0007669"/>
    <property type="project" value="InterPro"/>
</dbReference>
<evidence type="ECO:0000256" key="6">
    <source>
        <dbReference type="ARBA" id="ARBA00022664"/>
    </source>
</evidence>
<feature type="compositionally biased region" description="Basic residues" evidence="13">
    <location>
        <begin position="139"/>
        <end position="148"/>
    </location>
</feature>
<evidence type="ECO:0000256" key="4">
    <source>
        <dbReference type="ARBA" id="ARBA00022448"/>
    </source>
</evidence>
<protein>
    <recommendedName>
        <fullName evidence="14">Btz domain-containing protein</fullName>
    </recommendedName>
</protein>
<feature type="compositionally biased region" description="Polar residues" evidence="13">
    <location>
        <begin position="222"/>
        <end position="232"/>
    </location>
</feature>
<keyword evidence="9" id="KW-0694">RNA-binding</keyword>